<feature type="region of interest" description="Disordered" evidence="1">
    <location>
        <begin position="1"/>
        <end position="48"/>
    </location>
</feature>
<evidence type="ECO:0000259" key="3">
    <source>
        <dbReference type="Pfam" id="PF13632"/>
    </source>
</evidence>
<dbReference type="InterPro" id="IPR057688">
    <property type="entry name" value="DUF7928"/>
</dbReference>
<feature type="transmembrane region" description="Helical" evidence="2">
    <location>
        <begin position="700"/>
        <end position="727"/>
    </location>
</feature>
<dbReference type="EMBL" id="JAHFXF010001060">
    <property type="protein sequence ID" value="KAG9677624.1"/>
    <property type="molecule type" value="Genomic_DNA"/>
</dbReference>
<proteinExistence type="predicted"/>
<feature type="domain" description="Glycosyltransferase 2-like" evidence="3">
    <location>
        <begin position="509"/>
        <end position="723"/>
    </location>
</feature>
<dbReference type="InterPro" id="IPR029044">
    <property type="entry name" value="Nucleotide-diphossugar_trans"/>
</dbReference>
<feature type="transmembrane region" description="Helical" evidence="2">
    <location>
        <begin position="834"/>
        <end position="855"/>
    </location>
</feature>
<feature type="transmembrane region" description="Helical" evidence="2">
    <location>
        <begin position="772"/>
        <end position="794"/>
    </location>
</feature>
<dbReference type="PANTHER" id="PTHR35408">
    <property type="entry name" value="CHROMOSOME 15, WHOLE GENOME SHOTGUN SEQUENCE"/>
    <property type="match status" value="1"/>
</dbReference>
<evidence type="ECO:0000259" key="4">
    <source>
        <dbReference type="Pfam" id="PF25550"/>
    </source>
</evidence>
<dbReference type="Proteomes" id="UP000779574">
    <property type="component" value="Unassembled WGS sequence"/>
</dbReference>
<evidence type="ECO:0000256" key="2">
    <source>
        <dbReference type="SAM" id="Phobius"/>
    </source>
</evidence>
<dbReference type="Pfam" id="PF13632">
    <property type="entry name" value="Glyco_trans_2_3"/>
    <property type="match status" value="1"/>
</dbReference>
<feature type="transmembrane region" description="Helical" evidence="2">
    <location>
        <begin position="862"/>
        <end position="882"/>
    </location>
</feature>
<dbReference type="Gene3D" id="3.90.550.10">
    <property type="entry name" value="Spore Coat Polysaccharide Biosynthesis Protein SpsA, Chain A"/>
    <property type="match status" value="1"/>
</dbReference>
<name>A0A9P8IZC8_AURME</name>
<dbReference type="OrthoDB" id="38531at2759"/>
<dbReference type="AlphaFoldDB" id="A0A9P8IZC8"/>
<gene>
    <name evidence="5" type="ORF">KCU76_g15745</name>
</gene>
<keyword evidence="2" id="KW-0472">Membrane</keyword>
<protein>
    <recommendedName>
        <fullName evidence="7">Glycosyltransferase 2-like domain-containing protein</fullName>
    </recommendedName>
</protein>
<reference evidence="5" key="2">
    <citation type="submission" date="2021-08" db="EMBL/GenBank/DDBJ databases">
        <authorList>
            <person name="Gostincar C."/>
            <person name="Sun X."/>
            <person name="Song Z."/>
            <person name="Gunde-Cimerman N."/>
        </authorList>
    </citation>
    <scope>NUCLEOTIDE SEQUENCE</scope>
    <source>
        <strain evidence="5">EXF-9911</strain>
    </source>
</reference>
<organism evidence="5 6">
    <name type="scientific">Aureobasidium melanogenum</name>
    <name type="common">Aureobasidium pullulans var. melanogenum</name>
    <dbReference type="NCBI Taxonomy" id="46634"/>
    <lineage>
        <taxon>Eukaryota</taxon>
        <taxon>Fungi</taxon>
        <taxon>Dikarya</taxon>
        <taxon>Ascomycota</taxon>
        <taxon>Pezizomycotina</taxon>
        <taxon>Dothideomycetes</taxon>
        <taxon>Dothideomycetidae</taxon>
        <taxon>Dothideales</taxon>
        <taxon>Saccotheciaceae</taxon>
        <taxon>Aureobasidium</taxon>
    </lineage>
</organism>
<feature type="compositionally biased region" description="Basic and acidic residues" evidence="1">
    <location>
        <begin position="11"/>
        <end position="25"/>
    </location>
</feature>
<sequence length="891" mass="100568">MGLKSYLAPGRKSDKKDGKSTELNEKAPATGASTPHHLTPSGAVSGAATPFGSRPVSVFPEGDFRNHAKEEILDIKCDMMVNSLYQKQMELLWTAGAHDEGILLKKSRGKYACCPSDLESEPFGFFKAIETLNVRCAMTVNTRVIKLFLHNNDSPFIPLKSGLRLQVLPDMSYLPRCAKHQFAAFIADRGILVVWDDDPRHLIKRAEDIEQALMKMVWRQDGEEEEEVSEKEKTAEININEIGADSEEAGAFEKPRRIVLTQAICNALTLCLIIVVLALGWRKVAIEIGYDGGYARIAFLLCFLPQFWVSLFFFQALIGNLAQLFGPISQLTSNTKFYSGVAPKRLNADLVALPHITIQCPVYKEGLQAVIEPTVHSIKAAISTYEMQGGTANIFVNDDGMQLISEEEARARQDFYDEHNIGWVARPRHDPKGEHGDPFVRRGKFKKASNMNYALWVSNRIEDKMNATPKHANWSNEDEAELYVKALNEVVEEDEGRTWADGNVRLGDYILLIDSDTRVPTDCLLDAASEMHQSPQVAILQYASGVMNVTDSFFEKGITFFTNLIYTQIKYAVASGDVAPFVGHNAILRWSSVQNIAYDCEDDNREKYWSEATVSEDFDMALRLQNDGYVVRLGGYTGDGFKEGVSLTVYDELARWEKYAYGCNELLFHPIRYWPTRGPFTKLFRNFITSAMPLPSKFTIMAYIGTYYAIGSAWLLTILNYFLLGWYNSYQDKYYLDSFQVYLAIIVVFTGLGNVALAILRYRTDEQGLIRALLTNFMWVPMMTIFLGGLSLHLSQALLSHMFGIDMNWGATSKEAENTTFFKEVGKVIKNFKFTFIFCILMSIGMVVCAVAVPWNWRITQFFAIWPLATVLVSHFALPIVLNPNLMLFTW</sequence>
<feature type="transmembrane region" description="Helical" evidence="2">
    <location>
        <begin position="293"/>
        <end position="314"/>
    </location>
</feature>
<feature type="domain" description="DUF7928" evidence="4">
    <location>
        <begin position="75"/>
        <end position="227"/>
    </location>
</feature>
<comment type="caution">
    <text evidence="5">The sequence shown here is derived from an EMBL/GenBank/DDBJ whole genome shotgun (WGS) entry which is preliminary data.</text>
</comment>
<dbReference type="InterPro" id="IPR001173">
    <property type="entry name" value="Glyco_trans_2-like"/>
</dbReference>
<accession>A0A9P8IZC8</accession>
<dbReference type="SUPFAM" id="SSF53448">
    <property type="entry name" value="Nucleotide-diphospho-sugar transferases"/>
    <property type="match status" value="1"/>
</dbReference>
<dbReference type="PANTHER" id="PTHR35408:SF1">
    <property type="entry name" value="GLYCOSYLTRANSFERASE 2-LIKE DOMAIN-CONTAINING PROTEIN"/>
    <property type="match status" value="1"/>
</dbReference>
<feature type="transmembrane region" description="Helical" evidence="2">
    <location>
        <begin position="739"/>
        <end position="760"/>
    </location>
</feature>
<dbReference type="Pfam" id="PF25550">
    <property type="entry name" value="DUF7928"/>
    <property type="match status" value="1"/>
</dbReference>
<evidence type="ECO:0000256" key="1">
    <source>
        <dbReference type="SAM" id="MobiDB-lite"/>
    </source>
</evidence>
<feature type="transmembrane region" description="Helical" evidence="2">
    <location>
        <begin position="263"/>
        <end position="281"/>
    </location>
</feature>
<keyword evidence="2" id="KW-1133">Transmembrane helix</keyword>
<evidence type="ECO:0000313" key="6">
    <source>
        <dbReference type="Proteomes" id="UP000779574"/>
    </source>
</evidence>
<evidence type="ECO:0008006" key="7">
    <source>
        <dbReference type="Google" id="ProtNLM"/>
    </source>
</evidence>
<keyword evidence="2" id="KW-0812">Transmembrane</keyword>
<evidence type="ECO:0000313" key="5">
    <source>
        <dbReference type="EMBL" id="KAG9677624.1"/>
    </source>
</evidence>
<feature type="non-terminal residue" evidence="5">
    <location>
        <position position="1"/>
    </location>
</feature>
<reference evidence="5" key="1">
    <citation type="journal article" date="2021" name="J Fungi (Basel)">
        <title>Virulence traits and population genomics of the black yeast Aureobasidium melanogenum.</title>
        <authorList>
            <person name="Cernosa A."/>
            <person name="Sun X."/>
            <person name="Gostincar C."/>
            <person name="Fang C."/>
            <person name="Gunde-Cimerman N."/>
            <person name="Song Z."/>
        </authorList>
    </citation>
    <scope>NUCLEOTIDE SEQUENCE</scope>
    <source>
        <strain evidence="5">EXF-9911</strain>
    </source>
</reference>